<gene>
    <name evidence="2" type="ORF">H5410_003554</name>
</gene>
<evidence type="ECO:0000256" key="1">
    <source>
        <dbReference type="SAM" id="MobiDB-lite"/>
    </source>
</evidence>
<comment type="caution">
    <text evidence="2">The sequence shown here is derived from an EMBL/GenBank/DDBJ whole genome shotgun (WGS) entry which is preliminary data.</text>
</comment>
<organism evidence="2 3">
    <name type="scientific">Solanum commersonii</name>
    <name type="common">Commerson's wild potato</name>
    <name type="synonym">Commerson's nightshade</name>
    <dbReference type="NCBI Taxonomy" id="4109"/>
    <lineage>
        <taxon>Eukaryota</taxon>
        <taxon>Viridiplantae</taxon>
        <taxon>Streptophyta</taxon>
        <taxon>Embryophyta</taxon>
        <taxon>Tracheophyta</taxon>
        <taxon>Spermatophyta</taxon>
        <taxon>Magnoliopsida</taxon>
        <taxon>eudicotyledons</taxon>
        <taxon>Gunneridae</taxon>
        <taxon>Pentapetalae</taxon>
        <taxon>asterids</taxon>
        <taxon>lamiids</taxon>
        <taxon>Solanales</taxon>
        <taxon>Solanaceae</taxon>
        <taxon>Solanoideae</taxon>
        <taxon>Solaneae</taxon>
        <taxon>Solanum</taxon>
    </lineage>
</organism>
<dbReference type="Proteomes" id="UP000824120">
    <property type="component" value="Chromosome 1"/>
</dbReference>
<accession>A0A9J6B501</accession>
<dbReference type="EMBL" id="JACXVP010000001">
    <property type="protein sequence ID" value="KAG5631837.1"/>
    <property type="molecule type" value="Genomic_DNA"/>
</dbReference>
<sequence length="68" mass="7683">MSTHSLGYQSSGIGFATSLSGKPKTHGWLCIWNYKPFRTYKINNKFSIYRLQKIELADLSAKLVDAAE</sequence>
<evidence type="ECO:0000313" key="3">
    <source>
        <dbReference type="Proteomes" id="UP000824120"/>
    </source>
</evidence>
<feature type="compositionally biased region" description="Polar residues" evidence="1">
    <location>
        <begin position="1"/>
        <end position="20"/>
    </location>
</feature>
<reference evidence="2 3" key="1">
    <citation type="submission" date="2020-09" db="EMBL/GenBank/DDBJ databases">
        <title>De no assembly of potato wild relative species, Solanum commersonii.</title>
        <authorList>
            <person name="Cho K."/>
        </authorList>
    </citation>
    <scope>NUCLEOTIDE SEQUENCE [LARGE SCALE GENOMIC DNA]</scope>
    <source>
        <strain evidence="2">LZ3.2</strain>
        <tissue evidence="2">Leaf</tissue>
    </source>
</reference>
<name>A0A9J6B501_SOLCO</name>
<evidence type="ECO:0000313" key="2">
    <source>
        <dbReference type="EMBL" id="KAG5631837.1"/>
    </source>
</evidence>
<protein>
    <submittedName>
        <fullName evidence="2">Uncharacterized protein</fullName>
    </submittedName>
</protein>
<dbReference type="AlphaFoldDB" id="A0A9J6B501"/>
<keyword evidence="3" id="KW-1185">Reference proteome</keyword>
<feature type="region of interest" description="Disordered" evidence="1">
    <location>
        <begin position="1"/>
        <end position="23"/>
    </location>
</feature>
<proteinExistence type="predicted"/>